<dbReference type="AlphaFoldDB" id="A0AAD7ZV08"/>
<protein>
    <submittedName>
        <fullName evidence="2">Uncharacterized protein</fullName>
    </submittedName>
</protein>
<feature type="signal peptide" evidence="1">
    <location>
        <begin position="1"/>
        <end position="18"/>
    </location>
</feature>
<dbReference type="Proteomes" id="UP001233999">
    <property type="component" value="Unassembled WGS sequence"/>
</dbReference>
<keyword evidence="1" id="KW-0732">Signal</keyword>
<evidence type="ECO:0000313" key="2">
    <source>
        <dbReference type="EMBL" id="KAJ9586622.1"/>
    </source>
</evidence>
<reference evidence="2" key="2">
    <citation type="submission" date="2023-05" db="EMBL/GenBank/DDBJ databases">
        <authorList>
            <person name="Fouks B."/>
        </authorList>
    </citation>
    <scope>NUCLEOTIDE SEQUENCE</scope>
    <source>
        <strain evidence="2">Stay&amp;Tobe</strain>
        <tissue evidence="2">Testes</tissue>
    </source>
</reference>
<sequence>MWCLTLVLLTAFLSIAFTSPLPDYLSDASVPSNTGLRPVIIKHTQVFGYAEDRGGRALIAPKMKPERSCSCPRSDGWTSDQLESYRKKTLLVGNPQDCFCYGPNGYFLKPRFQNTKK</sequence>
<reference evidence="2" key="1">
    <citation type="journal article" date="2023" name="IScience">
        <title>Live-bearing cockroach genome reveals convergent evolutionary mechanisms linked to viviparity in insects and beyond.</title>
        <authorList>
            <person name="Fouks B."/>
            <person name="Harrison M.C."/>
            <person name="Mikhailova A.A."/>
            <person name="Marchal E."/>
            <person name="English S."/>
            <person name="Carruthers M."/>
            <person name="Jennings E.C."/>
            <person name="Chiamaka E.L."/>
            <person name="Frigard R.A."/>
            <person name="Pippel M."/>
            <person name="Attardo G.M."/>
            <person name="Benoit J.B."/>
            <person name="Bornberg-Bauer E."/>
            <person name="Tobe S.S."/>
        </authorList>
    </citation>
    <scope>NUCLEOTIDE SEQUENCE</scope>
    <source>
        <strain evidence="2">Stay&amp;Tobe</strain>
    </source>
</reference>
<feature type="chain" id="PRO_5042105992" evidence="1">
    <location>
        <begin position="19"/>
        <end position="117"/>
    </location>
</feature>
<comment type="caution">
    <text evidence="2">The sequence shown here is derived from an EMBL/GenBank/DDBJ whole genome shotgun (WGS) entry which is preliminary data.</text>
</comment>
<evidence type="ECO:0000256" key="1">
    <source>
        <dbReference type="SAM" id="SignalP"/>
    </source>
</evidence>
<accession>A0AAD7ZV08</accession>
<name>A0AAD7ZV08_DIPPU</name>
<evidence type="ECO:0000313" key="3">
    <source>
        <dbReference type="Proteomes" id="UP001233999"/>
    </source>
</evidence>
<organism evidence="2 3">
    <name type="scientific">Diploptera punctata</name>
    <name type="common">Pacific beetle cockroach</name>
    <dbReference type="NCBI Taxonomy" id="6984"/>
    <lineage>
        <taxon>Eukaryota</taxon>
        <taxon>Metazoa</taxon>
        <taxon>Ecdysozoa</taxon>
        <taxon>Arthropoda</taxon>
        <taxon>Hexapoda</taxon>
        <taxon>Insecta</taxon>
        <taxon>Pterygota</taxon>
        <taxon>Neoptera</taxon>
        <taxon>Polyneoptera</taxon>
        <taxon>Dictyoptera</taxon>
        <taxon>Blattodea</taxon>
        <taxon>Blaberoidea</taxon>
        <taxon>Blaberidae</taxon>
        <taxon>Diplopterinae</taxon>
        <taxon>Diploptera</taxon>
    </lineage>
</organism>
<gene>
    <name evidence="2" type="ORF">L9F63_019772</name>
</gene>
<dbReference type="EMBL" id="JASPKZ010006856">
    <property type="protein sequence ID" value="KAJ9586622.1"/>
    <property type="molecule type" value="Genomic_DNA"/>
</dbReference>
<keyword evidence="3" id="KW-1185">Reference proteome</keyword>
<proteinExistence type="predicted"/>